<dbReference type="STRING" id="97359.A0A550CW18"/>
<comment type="caution">
    <text evidence="1">The sequence shown here is derived from an EMBL/GenBank/DDBJ whole genome shotgun (WGS) entry which is preliminary data.</text>
</comment>
<proteinExistence type="predicted"/>
<accession>A0A550CW18</accession>
<dbReference type="Gene3D" id="3.30.710.10">
    <property type="entry name" value="Potassium Channel Kv1.1, Chain A"/>
    <property type="match status" value="1"/>
</dbReference>
<reference evidence="1 2" key="1">
    <citation type="journal article" date="2019" name="New Phytol.">
        <title>Comparative genomics reveals unique wood-decay strategies and fruiting body development in the Schizophyllaceae.</title>
        <authorList>
            <person name="Almasi E."/>
            <person name="Sahu N."/>
            <person name="Krizsan K."/>
            <person name="Balint B."/>
            <person name="Kovacs G.M."/>
            <person name="Kiss B."/>
            <person name="Cseklye J."/>
            <person name="Drula E."/>
            <person name="Henrissat B."/>
            <person name="Nagy I."/>
            <person name="Chovatia M."/>
            <person name="Adam C."/>
            <person name="LaButti K."/>
            <person name="Lipzen A."/>
            <person name="Riley R."/>
            <person name="Grigoriev I.V."/>
            <person name="Nagy L.G."/>
        </authorList>
    </citation>
    <scope>NUCLEOTIDE SEQUENCE [LARGE SCALE GENOMIC DNA]</scope>
    <source>
        <strain evidence="1 2">NL-1724</strain>
    </source>
</reference>
<keyword evidence="2" id="KW-1185">Reference proteome</keyword>
<protein>
    <recommendedName>
        <fullName evidence="3">BTB domain-containing protein</fullName>
    </recommendedName>
</protein>
<dbReference type="AlphaFoldDB" id="A0A550CW18"/>
<dbReference type="Proteomes" id="UP000320762">
    <property type="component" value="Unassembled WGS sequence"/>
</dbReference>
<name>A0A550CW18_9AGAR</name>
<evidence type="ECO:0000313" key="1">
    <source>
        <dbReference type="EMBL" id="TRM68981.1"/>
    </source>
</evidence>
<gene>
    <name evidence="1" type="ORF">BD626DRAFT_472542</name>
</gene>
<dbReference type="EMBL" id="VDMD01000001">
    <property type="protein sequence ID" value="TRM68981.1"/>
    <property type="molecule type" value="Genomic_DNA"/>
</dbReference>
<dbReference type="OrthoDB" id="2929109at2759"/>
<feature type="non-terminal residue" evidence="1">
    <location>
        <position position="1"/>
    </location>
</feature>
<dbReference type="InterPro" id="IPR011333">
    <property type="entry name" value="SKP1/BTB/POZ_sf"/>
</dbReference>
<sequence>MALSTIEEQDALLEIKKSSDMPVPSRDNDFYLDLVTFQVTTTLFRVPRYAFEAGSAVFASMFSLPPGQGQDTEGCSDQHPVVLEGATADEYRQFLRILLPRNALRPDHDLTLEQWTAALKLSTMWDFDDIRQLAVTKMGKLDMTREQRFRLGRAYNVSKWYHGVLKDLVQRVEPLSREDVDLVGLDIALGLAASRERISPSIYGQWLYEERRKTPSSIYRDGKPCAIESLVREVFVLD</sequence>
<evidence type="ECO:0008006" key="3">
    <source>
        <dbReference type="Google" id="ProtNLM"/>
    </source>
</evidence>
<organism evidence="1 2">
    <name type="scientific">Schizophyllum amplum</name>
    <dbReference type="NCBI Taxonomy" id="97359"/>
    <lineage>
        <taxon>Eukaryota</taxon>
        <taxon>Fungi</taxon>
        <taxon>Dikarya</taxon>
        <taxon>Basidiomycota</taxon>
        <taxon>Agaricomycotina</taxon>
        <taxon>Agaricomycetes</taxon>
        <taxon>Agaricomycetidae</taxon>
        <taxon>Agaricales</taxon>
        <taxon>Schizophyllaceae</taxon>
        <taxon>Schizophyllum</taxon>
    </lineage>
</organism>
<evidence type="ECO:0000313" key="2">
    <source>
        <dbReference type="Proteomes" id="UP000320762"/>
    </source>
</evidence>